<feature type="repeat" description="TPR" evidence="5">
    <location>
        <begin position="710"/>
        <end position="743"/>
    </location>
</feature>
<evidence type="ECO:0000256" key="5">
    <source>
        <dbReference type="PROSITE-ProRule" id="PRU00339"/>
    </source>
</evidence>
<dbReference type="InterPro" id="IPR019734">
    <property type="entry name" value="TPR_rpt"/>
</dbReference>
<dbReference type="AlphaFoldDB" id="A0A0G0P640"/>
<accession>A0A0G0P640</accession>
<organism evidence="8 9">
    <name type="scientific">Candidatus Yanofskybacteria bacterium GW2011_GWD2_39_48</name>
    <dbReference type="NCBI Taxonomy" id="1619031"/>
    <lineage>
        <taxon>Bacteria</taxon>
        <taxon>Candidatus Yanofskyibacteriota</taxon>
    </lineage>
</organism>
<dbReference type="GO" id="GO:0016020">
    <property type="term" value="C:membrane"/>
    <property type="evidence" value="ECO:0007669"/>
    <property type="project" value="UniProtKB-SubCell"/>
</dbReference>
<reference evidence="8 9" key="1">
    <citation type="journal article" date="2015" name="Nature">
        <title>rRNA introns, odd ribosomes, and small enigmatic genomes across a large radiation of phyla.</title>
        <authorList>
            <person name="Brown C.T."/>
            <person name="Hug L.A."/>
            <person name="Thomas B.C."/>
            <person name="Sharon I."/>
            <person name="Castelle C.J."/>
            <person name="Singh A."/>
            <person name="Wilkins M.J."/>
            <person name="Williams K.H."/>
            <person name="Banfield J.F."/>
        </authorList>
    </citation>
    <scope>NUCLEOTIDE SEQUENCE [LARGE SCALE GENOMIC DNA]</scope>
</reference>
<dbReference type="PANTHER" id="PTHR37422">
    <property type="entry name" value="TEICHURONIC ACID BIOSYNTHESIS PROTEIN TUAE"/>
    <property type="match status" value="1"/>
</dbReference>
<feature type="domain" description="O-antigen ligase-related" evidence="7">
    <location>
        <begin position="205"/>
        <end position="365"/>
    </location>
</feature>
<feature type="transmembrane region" description="Helical" evidence="6">
    <location>
        <begin position="348"/>
        <end position="367"/>
    </location>
</feature>
<feature type="transmembrane region" description="Helical" evidence="6">
    <location>
        <begin position="103"/>
        <end position="121"/>
    </location>
</feature>
<feature type="transmembrane region" description="Helical" evidence="6">
    <location>
        <begin position="7"/>
        <end position="27"/>
    </location>
</feature>
<evidence type="ECO:0000256" key="1">
    <source>
        <dbReference type="ARBA" id="ARBA00004141"/>
    </source>
</evidence>
<dbReference type="InterPro" id="IPR007016">
    <property type="entry name" value="O-antigen_ligase-rel_domated"/>
</dbReference>
<comment type="caution">
    <text evidence="8">The sequence shown here is derived from an EMBL/GenBank/DDBJ whole genome shotgun (WGS) entry which is preliminary data.</text>
</comment>
<dbReference type="Pfam" id="PF13181">
    <property type="entry name" value="TPR_8"/>
    <property type="match status" value="2"/>
</dbReference>
<gene>
    <name evidence="8" type="ORF">UT53_C0019G0003</name>
</gene>
<evidence type="ECO:0000256" key="2">
    <source>
        <dbReference type="ARBA" id="ARBA00022692"/>
    </source>
</evidence>
<feature type="transmembrane region" description="Helical" evidence="6">
    <location>
        <begin position="201"/>
        <end position="218"/>
    </location>
</feature>
<evidence type="ECO:0000259" key="7">
    <source>
        <dbReference type="Pfam" id="PF04932"/>
    </source>
</evidence>
<dbReference type="InterPro" id="IPR051533">
    <property type="entry name" value="WaaL-like"/>
</dbReference>
<feature type="transmembrane region" description="Helical" evidence="6">
    <location>
        <begin position="69"/>
        <end position="91"/>
    </location>
</feature>
<dbReference type="Gene3D" id="1.25.40.10">
    <property type="entry name" value="Tetratricopeptide repeat domain"/>
    <property type="match status" value="1"/>
</dbReference>
<evidence type="ECO:0000313" key="8">
    <source>
        <dbReference type="EMBL" id="KKR23423.1"/>
    </source>
</evidence>
<feature type="transmembrane region" description="Helical" evidence="6">
    <location>
        <begin position="39"/>
        <end position="57"/>
    </location>
</feature>
<dbReference type="SMART" id="SM00028">
    <property type="entry name" value="TPR"/>
    <property type="match status" value="2"/>
</dbReference>
<dbReference type="PROSITE" id="PS50293">
    <property type="entry name" value="TPR_REGION"/>
    <property type="match status" value="1"/>
</dbReference>
<dbReference type="InterPro" id="IPR011990">
    <property type="entry name" value="TPR-like_helical_dom_sf"/>
</dbReference>
<dbReference type="PROSITE" id="PS50005">
    <property type="entry name" value="TPR"/>
    <property type="match status" value="2"/>
</dbReference>
<sequence length="758" mass="86102">MQTEKFLVKILKASLYMVAFVPLIIFSQYNSPFHFGKVIIFRSIVEIMLVVYILLIWQNRSYLPRFNKITWGFLAFALAFTLATITSVHAYQSFWGTLERMGGLWTFWHYFIYFIILTSIFRERKDWIFLFKLMAGAGILSALYGFGQKTSSDFFVGGQGRVRIFGTVGNAALFAGYQLLITFLSLTMFVRKEISMREKQLFGSAIILCGIAVMMTAVRGSILALGAGILLYAGLYAWTSNSKVAKRILLSLISTFFVFIVLAVLLRGSGVIKTGYLERITNFSPNNFTVKTRFWTWAAGINGWNDSLKTIIIGWGPENFNIPFSKHFNPNFYTGPGSETMFDRAHNMFVEVLVTMGLIGLLGYLSIFWFSLRKLWTKLKTETEDRPVIIGLISIFVAYIIHNCFIFDTSANFITFFSILGFVSLVGNTDIESIRNYKKPNKIIFGFIAIVLSISTLILIYKTNVIPTYANYANTRGIIAGWGVQNTSLTSINDKTRIQKYFDEAIKKFKESIAYGVPGKYEYRNKIAQFILDTIPRASYIDGYEEALGYTIGEVQKNVEDFPQDYLPELYLSRLYITLGKSDAKSPYNDQALAHSLRALEISPTFVRTYYEVGQAYLNKKDYLKAQEYFAKAVELNPNVGTSLWYLASVKYQLSDKEGAADLAEKALKLGFSISESDYLRIVQIFLDVKNNDRVAWAIEELTKISPDNAQYWASAAVAYSRIGQIDKAIESAKTATRIDPKFEAEARIFVQSLGRQW</sequence>
<keyword evidence="5" id="KW-0802">TPR repeat</keyword>
<feature type="transmembrane region" description="Helical" evidence="6">
    <location>
        <begin position="248"/>
        <end position="266"/>
    </location>
</feature>
<evidence type="ECO:0000256" key="3">
    <source>
        <dbReference type="ARBA" id="ARBA00022989"/>
    </source>
</evidence>
<evidence type="ECO:0000313" key="9">
    <source>
        <dbReference type="Proteomes" id="UP000034764"/>
    </source>
</evidence>
<comment type="subcellular location">
    <subcellularLocation>
        <location evidence="1">Membrane</location>
        <topology evidence="1">Multi-pass membrane protein</topology>
    </subcellularLocation>
</comment>
<protein>
    <recommendedName>
        <fullName evidence="7">O-antigen ligase-related domain-containing protein</fullName>
    </recommendedName>
</protein>
<evidence type="ECO:0000256" key="4">
    <source>
        <dbReference type="ARBA" id="ARBA00023136"/>
    </source>
</evidence>
<dbReference type="Pfam" id="PF04932">
    <property type="entry name" value="Wzy_C"/>
    <property type="match status" value="1"/>
</dbReference>
<dbReference type="PANTHER" id="PTHR37422:SF13">
    <property type="entry name" value="LIPOPOLYSACCHARIDE BIOSYNTHESIS PROTEIN PA4999-RELATED"/>
    <property type="match status" value="1"/>
</dbReference>
<evidence type="ECO:0000256" key="6">
    <source>
        <dbReference type="SAM" id="Phobius"/>
    </source>
</evidence>
<feature type="transmembrane region" description="Helical" evidence="6">
    <location>
        <begin position="388"/>
        <end position="407"/>
    </location>
</feature>
<feature type="repeat" description="TPR" evidence="5">
    <location>
        <begin position="607"/>
        <end position="640"/>
    </location>
</feature>
<feature type="transmembrane region" description="Helical" evidence="6">
    <location>
        <begin position="128"/>
        <end position="147"/>
    </location>
</feature>
<feature type="transmembrane region" description="Helical" evidence="6">
    <location>
        <begin position="413"/>
        <end position="431"/>
    </location>
</feature>
<name>A0A0G0P640_9BACT</name>
<keyword evidence="2 6" id="KW-0812">Transmembrane</keyword>
<dbReference type="Proteomes" id="UP000034764">
    <property type="component" value="Unassembled WGS sequence"/>
</dbReference>
<feature type="transmembrane region" description="Helical" evidence="6">
    <location>
        <begin position="167"/>
        <end position="189"/>
    </location>
</feature>
<keyword evidence="3 6" id="KW-1133">Transmembrane helix</keyword>
<dbReference type="EMBL" id="LBXD01000019">
    <property type="protein sequence ID" value="KKR23423.1"/>
    <property type="molecule type" value="Genomic_DNA"/>
</dbReference>
<proteinExistence type="predicted"/>
<dbReference type="SUPFAM" id="SSF48452">
    <property type="entry name" value="TPR-like"/>
    <property type="match status" value="1"/>
</dbReference>
<feature type="transmembrane region" description="Helical" evidence="6">
    <location>
        <begin position="443"/>
        <end position="461"/>
    </location>
</feature>
<keyword evidence="4 6" id="KW-0472">Membrane</keyword>